<dbReference type="InterPro" id="IPR044974">
    <property type="entry name" value="Disease_R_plants"/>
</dbReference>
<name>A0A2Z6MR83_TRISU</name>
<keyword evidence="4" id="KW-0520">NAD</keyword>
<dbReference type="OrthoDB" id="1055097at2759"/>
<dbReference type="PRINTS" id="PR00364">
    <property type="entry name" value="DISEASERSIST"/>
</dbReference>
<dbReference type="SUPFAM" id="SSF46785">
    <property type="entry name" value="Winged helix' DNA-binding domain"/>
    <property type="match status" value="1"/>
</dbReference>
<dbReference type="PANTHER" id="PTHR11017:SF243">
    <property type="entry name" value="ADP-RIBOSYL CYCLASE_CYCLIC ADP-RIBOSE HYDROLASE"/>
    <property type="match status" value="1"/>
</dbReference>
<dbReference type="SMART" id="SM00255">
    <property type="entry name" value="TIR"/>
    <property type="match status" value="1"/>
</dbReference>
<dbReference type="Pfam" id="PF00931">
    <property type="entry name" value="NB-ARC"/>
    <property type="match status" value="1"/>
</dbReference>
<feature type="compositionally biased region" description="Low complexity" evidence="6">
    <location>
        <begin position="1140"/>
        <end position="1151"/>
    </location>
</feature>
<dbReference type="Proteomes" id="UP000242715">
    <property type="component" value="Unassembled WGS sequence"/>
</dbReference>
<evidence type="ECO:0000256" key="2">
    <source>
        <dbReference type="ARBA" id="ARBA00022737"/>
    </source>
</evidence>
<evidence type="ECO:0000256" key="7">
    <source>
        <dbReference type="SAM" id="Phobius"/>
    </source>
</evidence>
<keyword evidence="7" id="KW-0812">Transmembrane</keyword>
<dbReference type="Pfam" id="PF01582">
    <property type="entry name" value="TIR"/>
    <property type="match status" value="1"/>
</dbReference>
<feature type="domain" description="TIR" evidence="8">
    <location>
        <begin position="6"/>
        <end position="171"/>
    </location>
</feature>
<dbReference type="Gene3D" id="3.40.50.300">
    <property type="entry name" value="P-loop containing nucleotide triphosphate hydrolases"/>
    <property type="match status" value="1"/>
</dbReference>
<keyword evidence="5" id="KW-0175">Coiled coil</keyword>
<dbReference type="InterPro" id="IPR035897">
    <property type="entry name" value="Toll_tir_struct_dom_sf"/>
</dbReference>
<dbReference type="InterPro" id="IPR000157">
    <property type="entry name" value="TIR_dom"/>
</dbReference>
<evidence type="ECO:0000256" key="6">
    <source>
        <dbReference type="SAM" id="MobiDB-lite"/>
    </source>
</evidence>
<keyword evidence="2" id="KW-0677">Repeat</keyword>
<organism evidence="9 10">
    <name type="scientific">Trifolium subterraneum</name>
    <name type="common">Subterranean clover</name>
    <dbReference type="NCBI Taxonomy" id="3900"/>
    <lineage>
        <taxon>Eukaryota</taxon>
        <taxon>Viridiplantae</taxon>
        <taxon>Streptophyta</taxon>
        <taxon>Embryophyta</taxon>
        <taxon>Tracheophyta</taxon>
        <taxon>Spermatophyta</taxon>
        <taxon>Magnoliopsida</taxon>
        <taxon>eudicotyledons</taxon>
        <taxon>Gunneridae</taxon>
        <taxon>Pentapetalae</taxon>
        <taxon>rosids</taxon>
        <taxon>fabids</taxon>
        <taxon>Fabales</taxon>
        <taxon>Fabaceae</taxon>
        <taxon>Papilionoideae</taxon>
        <taxon>50 kb inversion clade</taxon>
        <taxon>NPAAA clade</taxon>
        <taxon>Hologalegina</taxon>
        <taxon>IRL clade</taxon>
        <taxon>Trifolieae</taxon>
        <taxon>Trifolium</taxon>
    </lineage>
</organism>
<dbReference type="PANTHER" id="PTHR11017">
    <property type="entry name" value="LEUCINE-RICH REPEAT-CONTAINING PROTEIN"/>
    <property type="match status" value="1"/>
</dbReference>
<keyword evidence="10" id="KW-1185">Reference proteome</keyword>
<keyword evidence="7" id="KW-1133">Transmembrane helix</keyword>
<reference evidence="10" key="1">
    <citation type="journal article" date="2017" name="Front. Plant Sci.">
        <title>Climate Clever Clovers: New Paradigm to Reduce the Environmental Footprint of Ruminants by Breeding Low Methanogenic Forages Utilizing Haplotype Variation.</title>
        <authorList>
            <person name="Kaur P."/>
            <person name="Appels R."/>
            <person name="Bayer P.E."/>
            <person name="Keeble-Gagnere G."/>
            <person name="Wang J."/>
            <person name="Hirakawa H."/>
            <person name="Shirasawa K."/>
            <person name="Vercoe P."/>
            <person name="Stefanova K."/>
            <person name="Durmic Z."/>
            <person name="Nichols P."/>
            <person name="Revell C."/>
            <person name="Isobe S.N."/>
            <person name="Edwards D."/>
            <person name="Erskine W."/>
        </authorList>
    </citation>
    <scope>NUCLEOTIDE SEQUENCE [LARGE SCALE GENOMIC DNA]</scope>
    <source>
        <strain evidence="10">cv. Daliak</strain>
    </source>
</reference>
<dbReference type="InterPro" id="IPR036390">
    <property type="entry name" value="WH_DNA-bd_sf"/>
</dbReference>
<dbReference type="InterPro" id="IPR058192">
    <property type="entry name" value="WHD_ROQ1-like"/>
</dbReference>
<sequence length="1632" mass="184619">MSIPNKKYDVFISFRGDDTRVGFTSHLYDALIHKSINTYIDDLLNRGVYIWPELSAAIENAHISIVVFSENFANSKWCLKELVKVLECRKNYGQIVIPVFYKTDPSHIRKQTHSYEKAFAKHERQSENLTVLLKWKAALTEAANISGWDTQSHKDESNLIHKIVNDVMQKLQLRYNIELEGVVRNEKNCQLVESLMESNQILGLWGMGGMGKTTIAKILFAKHFSQYDYVCFANAKEYSVSRLLSELLKEEISPSDVVTSTFHMRRLRSSKVFIVLDNVDSLDQFEYLCRDYRELTKDSRLIITTRDRQLLSKRVDWIYEVKQWDDRTSVELFAQEAFVQSHPRQNYKHLLERAITYAGGVPLALKVFALLLRARDVEFWESTFKKLDKHSNAVMNKVLKLSYDDLDALQKKIFLDIAFFFIGENKSFVARILDACDFEASSEMEVLMDKALITISNNFTIEMHDLLQKMSLDIICNDCGTDPATHTRLSGRAALEVIEENKGSSSIEGITLDLSQNNDFTLSADTFTKMKGLRILKFYASSNQSCTNTYLNLPEFLEPFSNKLRYFEWNGYPFESLPEPFFAKFLAQIRMPHSNVKQLWQGIQELGKLELIDLSECKQFERLPDLSKASSLRWVNLSGCESMVDLHPSVLCADTLNILILDRCTKVRIVRGEKQLYGLETISVDGCTSLEEFAVSSNLIENLDLSSTGIQTLDLSIGHLLKLKRLNLESLKIIRLPKELSSVRSIRELKISGSKLIVEKQQLQKLFDGLRSLQILHMKDFVNQFELPSNIDDVSMLMELNLDGSNMKWLPVTIRNLEELKILSLVNCTELEWIPELPPLITILNAVNCTSLVSVSSLTNLATQMMGKNKHISFSNSLKLDGHSLKLLMESLNLIMMSAVFQNVPVRKYRTDIHSYNYTSVDACQPGTSIPSLFQCRTSTDSSITITLLPERSNPMGFIYSVVLSQAGGNGMKKGESWIKCQCNLGEEGIKASELNTYVTELNSDHVYVWYDPYHCDSILKFYKPKICFEFCVTNDKGEVDGSIGIKECGVQLVSAEELESVLPELELDSKKKRELKMAVIFESGTIKGVGALDYSSCSNSDVEERSSLKGRQRKTTKPTKGFRRLVYVAKLRPSSSLKVSKIKSKSSGVRGSKENAKNSAEVVKSKGNKGTPVEPDDPLPELVGSQLDKANESMEKSKWEMLADYCNCFLTVVLQGAKGTLYGQSVEEDNESESHIFNVNESIIRSSNKETNTNAGTTHEENVTNSAKVFKSTGNEERPTQSEARLHLPVMPAVEENASGNRSSENNYDWQVNFDETKNSEEKSNIQGGQIIVPDTNDLISEPEQEKENAPKMNLSKPEGGSDVDPFAEIQSILFESPESSSKVTNAAVKEALHNLECLLENSLESILSDVELQRQLHTSLECIKQASHEKVSPNVVKLVQKMTSTIDNIFKDFVMTEKVVADHINILQQKENLVLLMGDAKKQKESKQTEKSQFEDEVKHLKEEGKKLDEKIRNLVEQKESNELKEINLKESMERCEGEKKKVEEKAKNIITEIKELMSSIKNSKSSYAASLSKQQKLKDKWEGFGIAFAERETVAVINWPRSIYLFLASLGGIAFLALFGIGMISITID</sequence>
<dbReference type="SUPFAM" id="SSF52200">
    <property type="entry name" value="Toll/Interleukin receptor TIR domain"/>
    <property type="match status" value="1"/>
</dbReference>
<keyword evidence="3" id="KW-0611">Plant defense</keyword>
<gene>
    <name evidence="9" type="ORF">TSUD_357200</name>
</gene>
<dbReference type="InterPro" id="IPR042197">
    <property type="entry name" value="Apaf_helical"/>
</dbReference>
<dbReference type="InterPro" id="IPR027417">
    <property type="entry name" value="P-loop_NTPase"/>
</dbReference>
<keyword evidence="1" id="KW-0433">Leucine-rich repeat</keyword>
<dbReference type="Gene3D" id="3.80.10.10">
    <property type="entry name" value="Ribonuclease Inhibitor"/>
    <property type="match status" value="2"/>
</dbReference>
<feature type="transmembrane region" description="Helical" evidence="7">
    <location>
        <begin position="1606"/>
        <end position="1631"/>
    </location>
</feature>
<dbReference type="SUPFAM" id="SSF52058">
    <property type="entry name" value="L domain-like"/>
    <property type="match status" value="1"/>
</dbReference>
<keyword evidence="7" id="KW-0472">Membrane</keyword>
<evidence type="ECO:0000259" key="8">
    <source>
        <dbReference type="PROSITE" id="PS50104"/>
    </source>
</evidence>
<feature type="region of interest" description="Disordered" evidence="6">
    <location>
        <begin position="1140"/>
        <end position="1183"/>
    </location>
</feature>
<proteinExistence type="predicted"/>
<feature type="coiled-coil region" evidence="5">
    <location>
        <begin position="1479"/>
        <end position="1562"/>
    </location>
</feature>
<evidence type="ECO:0000313" key="10">
    <source>
        <dbReference type="Proteomes" id="UP000242715"/>
    </source>
</evidence>
<dbReference type="EMBL" id="DF973540">
    <property type="protein sequence ID" value="GAU33921.1"/>
    <property type="molecule type" value="Genomic_DNA"/>
</dbReference>
<evidence type="ECO:0000256" key="3">
    <source>
        <dbReference type="ARBA" id="ARBA00022821"/>
    </source>
</evidence>
<dbReference type="GO" id="GO:0043531">
    <property type="term" value="F:ADP binding"/>
    <property type="evidence" value="ECO:0007669"/>
    <property type="project" value="InterPro"/>
</dbReference>
<dbReference type="SUPFAM" id="SSF52540">
    <property type="entry name" value="P-loop containing nucleoside triphosphate hydrolases"/>
    <property type="match status" value="1"/>
</dbReference>
<evidence type="ECO:0000313" key="9">
    <source>
        <dbReference type="EMBL" id="GAU33921.1"/>
    </source>
</evidence>
<dbReference type="InterPro" id="IPR032675">
    <property type="entry name" value="LRR_dom_sf"/>
</dbReference>
<dbReference type="FunFam" id="3.40.50.10140:FF:000007">
    <property type="entry name" value="Disease resistance protein (TIR-NBS-LRR class)"/>
    <property type="match status" value="1"/>
</dbReference>
<dbReference type="Pfam" id="PF23282">
    <property type="entry name" value="WHD_ROQ1"/>
    <property type="match status" value="1"/>
</dbReference>
<dbReference type="GO" id="GO:0006952">
    <property type="term" value="P:defense response"/>
    <property type="evidence" value="ECO:0007669"/>
    <property type="project" value="UniProtKB-KW"/>
</dbReference>
<evidence type="ECO:0000256" key="5">
    <source>
        <dbReference type="SAM" id="Coils"/>
    </source>
</evidence>
<accession>A0A2Z6MR83</accession>
<dbReference type="PROSITE" id="PS50104">
    <property type="entry name" value="TIR"/>
    <property type="match status" value="1"/>
</dbReference>
<evidence type="ECO:0000256" key="1">
    <source>
        <dbReference type="ARBA" id="ARBA00022614"/>
    </source>
</evidence>
<evidence type="ECO:0000256" key="4">
    <source>
        <dbReference type="ARBA" id="ARBA00023027"/>
    </source>
</evidence>
<protein>
    <recommendedName>
        <fullName evidence="8">TIR domain-containing protein</fullName>
    </recommendedName>
</protein>
<dbReference type="InterPro" id="IPR002182">
    <property type="entry name" value="NB-ARC"/>
</dbReference>
<dbReference type="Gene3D" id="3.40.50.10140">
    <property type="entry name" value="Toll/interleukin-1 receptor homology (TIR) domain"/>
    <property type="match status" value="1"/>
</dbReference>
<dbReference type="GO" id="GO:0007165">
    <property type="term" value="P:signal transduction"/>
    <property type="evidence" value="ECO:0007669"/>
    <property type="project" value="InterPro"/>
</dbReference>
<dbReference type="Gene3D" id="1.10.8.430">
    <property type="entry name" value="Helical domain of apoptotic protease-activating factors"/>
    <property type="match status" value="1"/>
</dbReference>